<proteinExistence type="predicted"/>
<dbReference type="EMBL" id="JAWDJW010000002">
    <property type="protein sequence ID" value="KAK3082278.1"/>
    <property type="molecule type" value="Genomic_DNA"/>
</dbReference>
<keyword evidence="2" id="KW-1185">Reference proteome</keyword>
<name>A0ACC3DZJ0_9PEZI</name>
<evidence type="ECO:0000313" key="1">
    <source>
        <dbReference type="EMBL" id="KAK3082278.1"/>
    </source>
</evidence>
<protein>
    <submittedName>
        <fullName evidence="1">Uncharacterized protein</fullName>
    </submittedName>
</protein>
<accession>A0ACC3DZJ0</accession>
<reference evidence="1" key="1">
    <citation type="submission" date="2024-09" db="EMBL/GenBank/DDBJ databases">
        <title>Black Yeasts Isolated from many extreme environments.</title>
        <authorList>
            <person name="Coleine C."/>
            <person name="Stajich J.E."/>
            <person name="Selbmann L."/>
        </authorList>
    </citation>
    <scope>NUCLEOTIDE SEQUENCE</scope>
    <source>
        <strain evidence="1">CCFEE 5737</strain>
    </source>
</reference>
<sequence length="311" mass="34060">MFTKTSREKLASNEKHWAWKAGLRVASTIICLASIICIAIASAEAMTLARTENDLESDLDHYVYDWIEVIWDLIPLGLAIIWNAVYLLILFIRQRPAHPGLAVAFDLLLWLGLLVGNLFAIAGGISVISFTPDQLYSSGGHYDYAENGTYVYISDNAGAETCADFASCADQQKWLDNLHTRGVLEIVGAAAGFVALVIHLALFCWACADTHYRNRNYQNMRARKIAEVMIQEMVEKGQLPPPKQPLVASQSVGPQWVSGALGPQTTAAPEAQPMLSQEQRREAVGVQGGRASPARSVEVEIQRAPQPGVAR</sequence>
<comment type="caution">
    <text evidence="1">The sequence shown here is derived from an EMBL/GenBank/DDBJ whole genome shotgun (WGS) entry which is preliminary data.</text>
</comment>
<dbReference type="Proteomes" id="UP001186974">
    <property type="component" value="Unassembled WGS sequence"/>
</dbReference>
<evidence type="ECO:0000313" key="2">
    <source>
        <dbReference type="Proteomes" id="UP001186974"/>
    </source>
</evidence>
<organism evidence="1 2">
    <name type="scientific">Coniosporium uncinatum</name>
    <dbReference type="NCBI Taxonomy" id="93489"/>
    <lineage>
        <taxon>Eukaryota</taxon>
        <taxon>Fungi</taxon>
        <taxon>Dikarya</taxon>
        <taxon>Ascomycota</taxon>
        <taxon>Pezizomycotina</taxon>
        <taxon>Dothideomycetes</taxon>
        <taxon>Dothideomycetes incertae sedis</taxon>
        <taxon>Coniosporium</taxon>
    </lineage>
</organism>
<gene>
    <name evidence="1" type="ORF">LTS18_007834</name>
</gene>